<dbReference type="PANTHER" id="PTHR32243">
    <property type="entry name" value="MALTOSE TRANSPORT SYSTEM PERMEASE-RELATED"/>
    <property type="match status" value="1"/>
</dbReference>
<evidence type="ECO:0000313" key="12">
    <source>
        <dbReference type="Proteomes" id="UP001486565"/>
    </source>
</evidence>
<sequence length="285" mass="32281">MKSMFKRVMFKERNRSIIYSIIGILIGAVFLFPLYWIVVSSLKTDVEIFAIPQTFFPTKLEWSNYTEQLFGKNNAFRAYINSTIIALSAMTTSMILGIPAAYGLARYKIPGKKAIITTFLVTQMLPSSLVLTPLFLTFSKLKLLNTYFAPIFSVATISIPFIVIILRPIFKTYPIEIEDAAKIDGCNRFSAFFRIVLPMSKPGIITVASFSFIHGWNDLVYSMTFNNKEIYRPMTATIYNLITEFGTQWNKVMAYGVLLVLPVVCMFVFLQKYIISGLTNGSVKG</sequence>
<keyword evidence="6 9" id="KW-0812">Transmembrane</keyword>
<keyword evidence="8 9" id="KW-0472">Membrane</keyword>
<dbReference type="InterPro" id="IPR035906">
    <property type="entry name" value="MetI-like_sf"/>
</dbReference>
<comment type="similarity">
    <text evidence="2">Belongs to the binding-protein-dependent transport system permease family. MalFG subfamily.</text>
</comment>
<dbReference type="InterPro" id="IPR000515">
    <property type="entry name" value="MetI-like"/>
</dbReference>
<evidence type="ECO:0000256" key="5">
    <source>
        <dbReference type="ARBA" id="ARBA00022597"/>
    </source>
</evidence>
<comment type="subcellular location">
    <subcellularLocation>
        <location evidence="1 9">Cell membrane</location>
        <topology evidence="1 9">Multi-pass membrane protein</topology>
    </subcellularLocation>
</comment>
<feature type="transmembrane region" description="Helical" evidence="9">
    <location>
        <begin position="191"/>
        <end position="213"/>
    </location>
</feature>
<keyword evidence="12" id="KW-1185">Reference proteome</keyword>
<feature type="transmembrane region" description="Helical" evidence="9">
    <location>
        <begin position="252"/>
        <end position="270"/>
    </location>
</feature>
<keyword evidence="7 9" id="KW-1133">Transmembrane helix</keyword>
<dbReference type="Proteomes" id="UP001486565">
    <property type="component" value="Chromosome"/>
</dbReference>
<evidence type="ECO:0000256" key="8">
    <source>
        <dbReference type="ARBA" id="ARBA00023136"/>
    </source>
</evidence>
<evidence type="ECO:0000256" key="9">
    <source>
        <dbReference type="RuleBase" id="RU363032"/>
    </source>
</evidence>
<dbReference type="PANTHER" id="PTHR32243:SF50">
    <property type="entry name" value="MALTOSE_MALTODEXTRIN TRANSPORT SYSTEM PERMEASE PROTEIN MALG"/>
    <property type="match status" value="1"/>
</dbReference>
<evidence type="ECO:0000313" key="11">
    <source>
        <dbReference type="EMBL" id="WZL69716.1"/>
    </source>
</evidence>
<keyword evidence="5" id="KW-0762">Sugar transport</keyword>
<feature type="transmembrane region" description="Helical" evidence="9">
    <location>
        <begin position="147"/>
        <end position="170"/>
    </location>
</feature>
<evidence type="ECO:0000256" key="1">
    <source>
        <dbReference type="ARBA" id="ARBA00004651"/>
    </source>
</evidence>
<dbReference type="SUPFAM" id="SSF161098">
    <property type="entry name" value="MetI-like"/>
    <property type="match status" value="1"/>
</dbReference>
<keyword evidence="3 9" id="KW-0813">Transport</keyword>
<protein>
    <submittedName>
        <fullName evidence="11">Carbohydrate ABC transporter permease</fullName>
    </submittedName>
</protein>
<dbReference type="Gene3D" id="1.10.3720.10">
    <property type="entry name" value="MetI-like"/>
    <property type="match status" value="1"/>
</dbReference>
<dbReference type="EMBL" id="CP121687">
    <property type="protein sequence ID" value="WZL69716.1"/>
    <property type="molecule type" value="Genomic_DNA"/>
</dbReference>
<dbReference type="CDD" id="cd06261">
    <property type="entry name" value="TM_PBP2"/>
    <property type="match status" value="1"/>
</dbReference>
<dbReference type="InterPro" id="IPR050901">
    <property type="entry name" value="BP-dep_ABC_trans_perm"/>
</dbReference>
<feature type="transmembrane region" description="Helical" evidence="9">
    <location>
        <begin position="16"/>
        <end position="38"/>
    </location>
</feature>
<feature type="domain" description="ABC transmembrane type-1" evidence="10">
    <location>
        <begin position="79"/>
        <end position="270"/>
    </location>
</feature>
<evidence type="ECO:0000256" key="4">
    <source>
        <dbReference type="ARBA" id="ARBA00022475"/>
    </source>
</evidence>
<proteinExistence type="inferred from homology"/>
<evidence type="ECO:0000259" key="10">
    <source>
        <dbReference type="PROSITE" id="PS50928"/>
    </source>
</evidence>
<feature type="transmembrane region" description="Helical" evidence="9">
    <location>
        <begin position="114"/>
        <end position="135"/>
    </location>
</feature>
<dbReference type="RefSeq" id="WP_341876705.1">
    <property type="nucleotide sequence ID" value="NZ_CP121687.1"/>
</dbReference>
<name>A0ABZ2Y510_9FIRM</name>
<feature type="transmembrane region" description="Helical" evidence="9">
    <location>
        <begin position="78"/>
        <end position="102"/>
    </location>
</feature>
<evidence type="ECO:0000256" key="7">
    <source>
        <dbReference type="ARBA" id="ARBA00022989"/>
    </source>
</evidence>
<gene>
    <name evidence="11" type="ORF">QBE51_13165</name>
</gene>
<reference evidence="11 12" key="1">
    <citation type="submission" date="2023-03" db="EMBL/GenBank/DDBJ databases">
        <title>Novel Species.</title>
        <authorList>
            <person name="Ma S."/>
        </authorList>
    </citation>
    <scope>NUCLEOTIDE SEQUENCE [LARGE SCALE GENOMIC DNA]</scope>
    <source>
        <strain evidence="11 12">LIND6LT2</strain>
    </source>
</reference>
<evidence type="ECO:0000256" key="3">
    <source>
        <dbReference type="ARBA" id="ARBA00022448"/>
    </source>
</evidence>
<dbReference type="PROSITE" id="PS50928">
    <property type="entry name" value="ABC_TM1"/>
    <property type="match status" value="1"/>
</dbReference>
<accession>A0ABZ2Y510</accession>
<dbReference type="Pfam" id="PF00528">
    <property type="entry name" value="BPD_transp_1"/>
    <property type="match status" value="1"/>
</dbReference>
<evidence type="ECO:0000256" key="2">
    <source>
        <dbReference type="ARBA" id="ARBA00009047"/>
    </source>
</evidence>
<organism evidence="11 12">
    <name type="scientific">Defluviitalea saccharophila</name>
    <dbReference type="NCBI Taxonomy" id="879970"/>
    <lineage>
        <taxon>Bacteria</taxon>
        <taxon>Bacillati</taxon>
        <taxon>Bacillota</taxon>
        <taxon>Clostridia</taxon>
        <taxon>Lachnospirales</taxon>
        <taxon>Defluviitaleaceae</taxon>
        <taxon>Defluviitalea</taxon>
    </lineage>
</organism>
<evidence type="ECO:0000256" key="6">
    <source>
        <dbReference type="ARBA" id="ARBA00022692"/>
    </source>
</evidence>
<keyword evidence="4" id="KW-1003">Cell membrane</keyword>